<dbReference type="AlphaFoldDB" id="A0A833R934"/>
<evidence type="ECO:0000259" key="13">
    <source>
        <dbReference type="PROSITE" id="PS50157"/>
    </source>
</evidence>
<dbReference type="InterPro" id="IPR036236">
    <property type="entry name" value="Znf_C2H2_sf"/>
</dbReference>
<dbReference type="GO" id="GO:0000981">
    <property type="term" value="F:DNA-binding transcription factor activity, RNA polymerase II-specific"/>
    <property type="evidence" value="ECO:0007669"/>
    <property type="project" value="TreeGrafter"/>
</dbReference>
<reference evidence="14" key="1">
    <citation type="submission" date="2020-01" db="EMBL/GenBank/DDBJ databases">
        <title>Genome sequence of Kobresia littledalei, the first chromosome-level genome in the family Cyperaceae.</title>
        <authorList>
            <person name="Qu G."/>
        </authorList>
    </citation>
    <scope>NUCLEOTIDE SEQUENCE</scope>
    <source>
        <strain evidence="14">C.B.Clarke</strain>
        <tissue evidence="14">Leaf</tissue>
    </source>
</reference>
<evidence type="ECO:0000256" key="7">
    <source>
        <dbReference type="ARBA" id="ARBA00023125"/>
    </source>
</evidence>
<feature type="domain" description="C2H2-type" evidence="13">
    <location>
        <begin position="138"/>
        <end position="167"/>
    </location>
</feature>
<evidence type="ECO:0000256" key="8">
    <source>
        <dbReference type="ARBA" id="ARBA00023159"/>
    </source>
</evidence>
<feature type="region of interest" description="Disordered" evidence="12">
    <location>
        <begin position="329"/>
        <end position="390"/>
    </location>
</feature>
<dbReference type="GO" id="GO:0000978">
    <property type="term" value="F:RNA polymerase II cis-regulatory region sequence-specific DNA binding"/>
    <property type="evidence" value="ECO:0007669"/>
    <property type="project" value="TreeGrafter"/>
</dbReference>
<dbReference type="GO" id="GO:0005667">
    <property type="term" value="C:transcription regulator complex"/>
    <property type="evidence" value="ECO:0007669"/>
    <property type="project" value="TreeGrafter"/>
</dbReference>
<evidence type="ECO:0000313" key="14">
    <source>
        <dbReference type="EMBL" id="KAF3337299.1"/>
    </source>
</evidence>
<evidence type="ECO:0000256" key="9">
    <source>
        <dbReference type="ARBA" id="ARBA00023163"/>
    </source>
</evidence>
<evidence type="ECO:0000256" key="12">
    <source>
        <dbReference type="SAM" id="MobiDB-lite"/>
    </source>
</evidence>
<dbReference type="PANTHER" id="PTHR14003:SF1">
    <property type="entry name" value="ZINC FINGER TRANSCRIPTION FACTOR YY1"/>
    <property type="match status" value="1"/>
</dbReference>
<accession>A0A833R934</accession>
<evidence type="ECO:0000256" key="10">
    <source>
        <dbReference type="ARBA" id="ARBA00023242"/>
    </source>
</evidence>
<dbReference type="EMBL" id="SWLB01000006">
    <property type="protein sequence ID" value="KAF3337299.1"/>
    <property type="molecule type" value="Genomic_DNA"/>
</dbReference>
<evidence type="ECO:0000256" key="2">
    <source>
        <dbReference type="ARBA" id="ARBA00022723"/>
    </source>
</evidence>
<feature type="domain" description="C2H2-type" evidence="13">
    <location>
        <begin position="108"/>
        <end position="137"/>
    </location>
</feature>
<dbReference type="GO" id="GO:0000785">
    <property type="term" value="C:chromatin"/>
    <property type="evidence" value="ECO:0007669"/>
    <property type="project" value="TreeGrafter"/>
</dbReference>
<feature type="compositionally biased region" description="Acidic residues" evidence="12">
    <location>
        <begin position="349"/>
        <end position="367"/>
    </location>
</feature>
<comment type="subcellular location">
    <subcellularLocation>
        <location evidence="1">Nucleus</location>
    </subcellularLocation>
</comment>
<feature type="domain" description="C2H2-type" evidence="13">
    <location>
        <begin position="234"/>
        <end position="267"/>
    </location>
</feature>
<dbReference type="FunFam" id="3.30.160.60:FF:000071">
    <property type="entry name" value="Putative zinc finger protein 143"/>
    <property type="match status" value="1"/>
</dbReference>
<dbReference type="OrthoDB" id="3437960at2759"/>
<feature type="domain" description="C2H2-type" evidence="13">
    <location>
        <begin position="168"/>
        <end position="198"/>
    </location>
</feature>
<evidence type="ECO:0000256" key="3">
    <source>
        <dbReference type="ARBA" id="ARBA00022737"/>
    </source>
</evidence>
<keyword evidence="6" id="KW-0805">Transcription regulation</keyword>
<dbReference type="GO" id="GO:0045893">
    <property type="term" value="P:positive regulation of DNA-templated transcription"/>
    <property type="evidence" value="ECO:0007669"/>
    <property type="project" value="UniProtKB-ARBA"/>
</dbReference>
<evidence type="ECO:0000256" key="6">
    <source>
        <dbReference type="ARBA" id="ARBA00023015"/>
    </source>
</evidence>
<keyword evidence="3" id="KW-0677">Repeat</keyword>
<dbReference type="PROSITE" id="PS00028">
    <property type="entry name" value="ZINC_FINGER_C2H2_1"/>
    <property type="match status" value="5"/>
</dbReference>
<keyword evidence="15" id="KW-1185">Reference proteome</keyword>
<evidence type="ECO:0000256" key="1">
    <source>
        <dbReference type="ARBA" id="ARBA00004123"/>
    </source>
</evidence>
<organism evidence="14 15">
    <name type="scientific">Carex littledalei</name>
    <dbReference type="NCBI Taxonomy" id="544730"/>
    <lineage>
        <taxon>Eukaryota</taxon>
        <taxon>Viridiplantae</taxon>
        <taxon>Streptophyta</taxon>
        <taxon>Embryophyta</taxon>
        <taxon>Tracheophyta</taxon>
        <taxon>Spermatophyta</taxon>
        <taxon>Magnoliopsida</taxon>
        <taxon>Liliopsida</taxon>
        <taxon>Poales</taxon>
        <taxon>Cyperaceae</taxon>
        <taxon>Cyperoideae</taxon>
        <taxon>Cariceae</taxon>
        <taxon>Carex</taxon>
        <taxon>Carex subgen. Euthyceras</taxon>
    </lineage>
</organism>
<evidence type="ECO:0000256" key="4">
    <source>
        <dbReference type="ARBA" id="ARBA00022771"/>
    </source>
</evidence>
<keyword evidence="10" id="KW-0539">Nucleus</keyword>
<dbReference type="GO" id="GO:0031519">
    <property type="term" value="C:PcG protein complex"/>
    <property type="evidence" value="ECO:0007669"/>
    <property type="project" value="TreeGrafter"/>
</dbReference>
<feature type="region of interest" description="Disordered" evidence="12">
    <location>
        <begin position="277"/>
        <end position="306"/>
    </location>
</feature>
<sequence length="390" mass="44304">MEYQQNLYQYYKRFPPARQRAPAVRWVKEWIPQELSSAGGKCSLFRWVREDMVQALKEKEKGRELEVAPKPEPTTEILFLCSYEGCGKTFTDVAALRKHANIHGDRQHMCNYPGCGKKFVDSSKLKRHFLIHTGERDFVCPFDGCGKAFSLDFNLRAHMKTHVVENYHLCPYSGCGKRFTNELKLRTHMKAHHEKSMPIEAVKHTPPAEKPLPASKTPTSSLVYVGPATQARPYECPYKGCGKAYIHEYKLNLHLKREHPDHTNEEMDTYNNKYSVSNGSSKRIATPSPVNPLTIGEGRGKEKSKPNLTAQMAPAKAIAINQKIKSEFGLGPRTSLGDPKRVWTGKEVYEEEEEEEEDSEETEDAEGNGEVGWGYGEGRNGDDEETEYED</sequence>
<gene>
    <name evidence="14" type="ORF">FCM35_KLT17886</name>
</gene>
<dbReference type="FunFam" id="3.30.160.60:FF:000221">
    <property type="entry name" value="Zinc finger protein 410"/>
    <property type="match status" value="1"/>
</dbReference>
<dbReference type="GO" id="GO:0008270">
    <property type="term" value="F:zinc ion binding"/>
    <property type="evidence" value="ECO:0007669"/>
    <property type="project" value="UniProtKB-KW"/>
</dbReference>
<dbReference type="InterPro" id="IPR013087">
    <property type="entry name" value="Znf_C2H2_type"/>
</dbReference>
<evidence type="ECO:0000256" key="5">
    <source>
        <dbReference type="ARBA" id="ARBA00022833"/>
    </source>
</evidence>
<dbReference type="Pfam" id="PF00096">
    <property type="entry name" value="zf-C2H2"/>
    <property type="match status" value="5"/>
</dbReference>
<protein>
    <submittedName>
        <fullName evidence="14">Zinc finger protein</fullName>
    </submittedName>
</protein>
<evidence type="ECO:0000313" key="15">
    <source>
        <dbReference type="Proteomes" id="UP000623129"/>
    </source>
</evidence>
<dbReference type="Gene3D" id="3.30.160.60">
    <property type="entry name" value="Classic Zinc Finger"/>
    <property type="match status" value="5"/>
</dbReference>
<dbReference type="SMART" id="SM00355">
    <property type="entry name" value="ZnF_C2H2"/>
    <property type="match status" value="5"/>
</dbReference>
<dbReference type="PANTHER" id="PTHR14003">
    <property type="entry name" value="TRANSCRIPTIONAL REPRESSOR PROTEIN YY"/>
    <property type="match status" value="1"/>
</dbReference>
<dbReference type="PROSITE" id="PS50157">
    <property type="entry name" value="ZINC_FINGER_C2H2_2"/>
    <property type="match status" value="5"/>
</dbReference>
<feature type="compositionally biased region" description="Gly residues" evidence="12">
    <location>
        <begin position="369"/>
        <end position="378"/>
    </location>
</feature>
<comment type="caution">
    <text evidence="14">The sequence shown here is derived from an EMBL/GenBank/DDBJ whole genome shotgun (WGS) entry which is preliminary data.</text>
</comment>
<keyword evidence="9" id="KW-0804">Transcription</keyword>
<evidence type="ECO:0000256" key="11">
    <source>
        <dbReference type="PROSITE-ProRule" id="PRU00042"/>
    </source>
</evidence>
<name>A0A833R934_9POAL</name>
<keyword evidence="4 11" id="KW-0863">Zinc-finger</keyword>
<feature type="domain" description="C2H2-type" evidence="13">
    <location>
        <begin position="79"/>
        <end position="108"/>
    </location>
</feature>
<keyword evidence="7" id="KW-0238">DNA-binding</keyword>
<keyword evidence="5" id="KW-0862">Zinc</keyword>
<dbReference type="SUPFAM" id="SSF57667">
    <property type="entry name" value="beta-beta-alpha zinc fingers"/>
    <property type="match status" value="3"/>
</dbReference>
<proteinExistence type="predicted"/>
<keyword evidence="2" id="KW-0479">Metal-binding</keyword>
<dbReference type="Proteomes" id="UP000623129">
    <property type="component" value="Unassembled WGS sequence"/>
</dbReference>
<keyword evidence="8" id="KW-0010">Activator</keyword>